<organism evidence="2 3">
    <name type="scientific">Rhizopogon vesiculosus</name>
    <dbReference type="NCBI Taxonomy" id="180088"/>
    <lineage>
        <taxon>Eukaryota</taxon>
        <taxon>Fungi</taxon>
        <taxon>Dikarya</taxon>
        <taxon>Basidiomycota</taxon>
        <taxon>Agaricomycotina</taxon>
        <taxon>Agaricomycetes</taxon>
        <taxon>Agaricomycetidae</taxon>
        <taxon>Boletales</taxon>
        <taxon>Suillineae</taxon>
        <taxon>Rhizopogonaceae</taxon>
        <taxon>Rhizopogon</taxon>
    </lineage>
</organism>
<evidence type="ECO:0000313" key="2">
    <source>
        <dbReference type="EMBL" id="OJA19293.1"/>
    </source>
</evidence>
<dbReference type="STRING" id="180088.A0A1J8QEB2"/>
<evidence type="ECO:0000256" key="1">
    <source>
        <dbReference type="SAM" id="MobiDB-lite"/>
    </source>
</evidence>
<name>A0A1J8QEB2_9AGAM</name>
<dbReference type="SUPFAM" id="SSF103473">
    <property type="entry name" value="MFS general substrate transporter"/>
    <property type="match status" value="1"/>
</dbReference>
<dbReference type="Proteomes" id="UP000183567">
    <property type="component" value="Unassembled WGS sequence"/>
</dbReference>
<evidence type="ECO:0000313" key="3">
    <source>
        <dbReference type="Proteomes" id="UP000183567"/>
    </source>
</evidence>
<reference evidence="2 3" key="1">
    <citation type="submission" date="2016-03" db="EMBL/GenBank/DDBJ databases">
        <title>Comparative genomics of the ectomycorrhizal sister species Rhizopogon vinicolor and Rhizopogon vesiculosus (Basidiomycota: Boletales) reveals a divergence of the mating type B locus.</title>
        <authorList>
            <person name="Mujic A.B."/>
            <person name="Kuo A."/>
            <person name="Tritt A."/>
            <person name="Lipzen A."/>
            <person name="Chen C."/>
            <person name="Johnson J."/>
            <person name="Sharma A."/>
            <person name="Barry K."/>
            <person name="Grigoriev I.V."/>
            <person name="Spatafora J.W."/>
        </authorList>
    </citation>
    <scope>NUCLEOTIDE SEQUENCE [LARGE SCALE GENOMIC DNA]</scope>
    <source>
        <strain evidence="2 3">AM-OR11-056</strain>
    </source>
</reference>
<feature type="region of interest" description="Disordered" evidence="1">
    <location>
        <begin position="1"/>
        <end position="20"/>
    </location>
</feature>
<gene>
    <name evidence="2" type="ORF">AZE42_13877</name>
</gene>
<feature type="non-terminal residue" evidence="2">
    <location>
        <position position="76"/>
    </location>
</feature>
<dbReference type="InterPro" id="IPR036259">
    <property type="entry name" value="MFS_trans_sf"/>
</dbReference>
<accession>A0A1J8QEB2</accession>
<protein>
    <recommendedName>
        <fullName evidence="4">Major facilitator superfamily (MFS) profile domain-containing protein</fullName>
    </recommendedName>
</protein>
<keyword evidence="3" id="KW-1185">Reference proteome</keyword>
<dbReference type="OrthoDB" id="2688780at2759"/>
<comment type="caution">
    <text evidence="2">The sequence shown here is derived from an EMBL/GenBank/DDBJ whole genome shotgun (WGS) entry which is preliminary data.</text>
</comment>
<sequence>MSPLPALSPAGTLVDGEPKGLPRTRKLVLLVIFCLVQFLDDFNYSALFSAIPAIEISMGMTESQSTWILTASQLTF</sequence>
<evidence type="ECO:0008006" key="4">
    <source>
        <dbReference type="Google" id="ProtNLM"/>
    </source>
</evidence>
<dbReference type="EMBL" id="LVVM01001097">
    <property type="protein sequence ID" value="OJA19293.1"/>
    <property type="molecule type" value="Genomic_DNA"/>
</dbReference>
<dbReference type="AlphaFoldDB" id="A0A1J8QEB2"/>
<proteinExistence type="predicted"/>